<evidence type="ECO:0000256" key="4">
    <source>
        <dbReference type="ARBA" id="ARBA00022827"/>
    </source>
</evidence>
<dbReference type="RefSeq" id="WP_076706219.1">
    <property type="nucleotide sequence ID" value="NZ_CP015095.1"/>
</dbReference>
<dbReference type="InterPro" id="IPR036250">
    <property type="entry name" value="AcylCo_DH-like_C"/>
</dbReference>
<evidence type="ECO:0000259" key="10">
    <source>
        <dbReference type="Pfam" id="PF00441"/>
    </source>
</evidence>
<geneLocation type="plasmid" evidence="14">
    <name>ppaby4</name>
</geneLocation>
<dbReference type="EMBL" id="CP015095">
    <property type="protein sequence ID" value="APZ55283.1"/>
    <property type="molecule type" value="Genomic_DNA"/>
</dbReference>
<keyword evidence="4 9" id="KW-0274">FAD</keyword>
<dbReference type="PANTHER" id="PTHR43884:SF12">
    <property type="entry name" value="ISOVALERYL-COA DEHYDROGENASE, MITOCHONDRIAL-RELATED"/>
    <property type="match status" value="1"/>
</dbReference>
<dbReference type="Pfam" id="PF00441">
    <property type="entry name" value="Acyl-CoA_dh_1"/>
    <property type="match status" value="1"/>
</dbReference>
<protein>
    <recommendedName>
        <fullName evidence="7">3-sulfinopropanoyl-CoA desulfinase</fullName>
        <ecNumber evidence="6">3.13.1.4</ecNumber>
    </recommendedName>
    <alternativeName>
        <fullName evidence="8">3-sulfinopropionyl coenzyme A desulfinase</fullName>
    </alternativeName>
</protein>
<keyword evidence="3 9" id="KW-0285">Flavoprotein</keyword>
<dbReference type="EC" id="3.13.1.4" evidence="6"/>
<evidence type="ECO:0000256" key="6">
    <source>
        <dbReference type="ARBA" id="ARBA00066461"/>
    </source>
</evidence>
<feature type="domain" description="Acyl-CoA oxidase/dehydrogenase middle" evidence="11">
    <location>
        <begin position="123"/>
        <end position="218"/>
    </location>
</feature>
<evidence type="ECO:0000313" key="13">
    <source>
        <dbReference type="EMBL" id="APZ55283.1"/>
    </source>
</evidence>
<dbReference type="InterPro" id="IPR006091">
    <property type="entry name" value="Acyl-CoA_Oxase/DH_mid-dom"/>
</dbReference>
<dbReference type="Gene3D" id="1.20.140.10">
    <property type="entry name" value="Butyryl-CoA Dehydrogenase, subunit A, domain 3"/>
    <property type="match status" value="1"/>
</dbReference>
<dbReference type="KEGG" id="paby:Ga0080574_TMP5001"/>
<dbReference type="Gene3D" id="1.10.540.10">
    <property type="entry name" value="Acyl-CoA dehydrogenase/oxidase, N-terminal domain"/>
    <property type="match status" value="1"/>
</dbReference>
<proteinExistence type="inferred from homology"/>
<evidence type="ECO:0000256" key="8">
    <source>
        <dbReference type="ARBA" id="ARBA00075603"/>
    </source>
</evidence>
<organism evidence="13 14">
    <name type="scientific">Salipiger abyssi</name>
    <dbReference type="NCBI Taxonomy" id="1250539"/>
    <lineage>
        <taxon>Bacteria</taxon>
        <taxon>Pseudomonadati</taxon>
        <taxon>Pseudomonadota</taxon>
        <taxon>Alphaproteobacteria</taxon>
        <taxon>Rhodobacterales</taxon>
        <taxon>Roseobacteraceae</taxon>
        <taxon>Salipiger</taxon>
    </lineage>
</organism>
<gene>
    <name evidence="13" type="ORF">Ga0080574_TMP5001</name>
</gene>
<keyword evidence="14" id="KW-1185">Reference proteome</keyword>
<dbReference type="InterPro" id="IPR037069">
    <property type="entry name" value="AcylCoA_DH/ox_N_sf"/>
</dbReference>
<dbReference type="SUPFAM" id="SSF56645">
    <property type="entry name" value="Acyl-CoA dehydrogenase NM domain-like"/>
    <property type="match status" value="1"/>
</dbReference>
<feature type="domain" description="Acyl-CoA dehydrogenase/oxidase C-terminal" evidence="10">
    <location>
        <begin position="231"/>
        <end position="379"/>
    </location>
</feature>
<dbReference type="FunFam" id="1.20.140.10:FF:000004">
    <property type="entry name" value="Acyl-CoA dehydrogenase FadE25"/>
    <property type="match status" value="1"/>
</dbReference>
<dbReference type="OrthoDB" id="9775090at2"/>
<keyword evidence="9 13" id="KW-0560">Oxidoreductase</keyword>
<evidence type="ECO:0000259" key="12">
    <source>
        <dbReference type="Pfam" id="PF02771"/>
    </source>
</evidence>
<sequence length="410" mass="44233">MDEFLPEEIPAIRDSVIKFMETQVNPVMDGYEERGEAPRDLVLKAGEAGFFGAVFPESVGGTDLGYLAAVVIQEEVARNDIRFAACLNQQSSTCPNFIYYGGTPEQVMKYVPNLVAGKTIGMMSLTEPGGGSDALGAMKTVAKREGDVYKINGSKMWASLANETDVGVLVCKTDPDAGAKGVSAFIVEPKKYPGWTAQPVPMMGLSKAFRTNALFLDDFTVPVENLIGKEGDGFKIAMRALQPGRVTVAAKALGIARAAFDEAVKYANERVIKGSPIGKFQMIQSDIADMSAQIEASRTLIYHAAQCLDANLPSNRIASIAKYHASLTAKFVADKAQQIFGGYGLSTEYKISYLKAYSDMFYTGEGTANVQKIVIAEDALGYKLADRHHGSSTLRNPRLSDVARELQGAE</sequence>
<dbReference type="SUPFAM" id="SSF47203">
    <property type="entry name" value="Acyl-CoA dehydrogenase C-terminal domain-like"/>
    <property type="match status" value="1"/>
</dbReference>
<comment type="similarity">
    <text evidence="2 9">Belongs to the acyl-CoA dehydrogenase family.</text>
</comment>
<evidence type="ECO:0000256" key="9">
    <source>
        <dbReference type="RuleBase" id="RU362125"/>
    </source>
</evidence>
<dbReference type="GO" id="GO:0050660">
    <property type="term" value="F:flavin adenine dinucleotide binding"/>
    <property type="evidence" value="ECO:0007669"/>
    <property type="project" value="InterPro"/>
</dbReference>
<name>A0A1P8V0V5_9RHOB</name>
<evidence type="ECO:0000313" key="14">
    <source>
        <dbReference type="Proteomes" id="UP000187059"/>
    </source>
</evidence>
<dbReference type="Pfam" id="PF02771">
    <property type="entry name" value="Acyl-CoA_dh_N"/>
    <property type="match status" value="1"/>
</dbReference>
<dbReference type="InterPro" id="IPR013786">
    <property type="entry name" value="AcylCoA_DH/ox_N"/>
</dbReference>
<accession>A0A1P8V0V5</accession>
<dbReference type="InterPro" id="IPR009100">
    <property type="entry name" value="AcylCoA_DH/oxidase_NM_dom_sf"/>
</dbReference>
<dbReference type="Gene3D" id="2.40.110.10">
    <property type="entry name" value="Butyryl-CoA Dehydrogenase, subunit A, domain 2"/>
    <property type="match status" value="1"/>
</dbReference>
<dbReference type="PANTHER" id="PTHR43884">
    <property type="entry name" value="ACYL-COA DEHYDROGENASE"/>
    <property type="match status" value="1"/>
</dbReference>
<evidence type="ECO:0000256" key="7">
    <source>
        <dbReference type="ARBA" id="ARBA00068311"/>
    </source>
</evidence>
<evidence type="ECO:0000256" key="1">
    <source>
        <dbReference type="ARBA" id="ARBA00001974"/>
    </source>
</evidence>
<comment type="cofactor">
    <cofactor evidence="1 9">
        <name>FAD</name>
        <dbReference type="ChEBI" id="CHEBI:57692"/>
    </cofactor>
</comment>
<reference evidence="13 14" key="1">
    <citation type="submission" date="2016-04" db="EMBL/GenBank/DDBJ databases">
        <title>Deep-sea bacteria in the southern Pacific.</title>
        <authorList>
            <person name="Tang K."/>
        </authorList>
    </citation>
    <scope>NUCLEOTIDE SEQUENCE [LARGE SCALE GENOMIC DNA]</scope>
    <source>
        <strain evidence="13 14">JLT2014</strain>
        <plasmid evidence="14">ppaby4</plasmid>
    </source>
</reference>
<evidence type="ECO:0000256" key="5">
    <source>
        <dbReference type="ARBA" id="ARBA00052938"/>
    </source>
</evidence>
<dbReference type="GO" id="GO:0003995">
    <property type="term" value="F:acyl-CoA dehydrogenase activity"/>
    <property type="evidence" value="ECO:0007669"/>
    <property type="project" value="TreeGrafter"/>
</dbReference>
<keyword evidence="13" id="KW-0614">Plasmid</keyword>
<dbReference type="InterPro" id="IPR046373">
    <property type="entry name" value="Acyl-CoA_Oxase/DH_mid-dom_sf"/>
</dbReference>
<dbReference type="AlphaFoldDB" id="A0A1P8V0V5"/>
<dbReference type="Pfam" id="PF02770">
    <property type="entry name" value="Acyl-CoA_dh_M"/>
    <property type="match status" value="1"/>
</dbReference>
<evidence type="ECO:0000259" key="11">
    <source>
        <dbReference type="Pfam" id="PF02770"/>
    </source>
</evidence>
<comment type="catalytic activity">
    <reaction evidence="5">
        <text>3-sulfinopropanoyl-CoA + H2O = propanoyl-CoA + sulfite + H(+)</text>
        <dbReference type="Rhea" id="RHEA:41624"/>
        <dbReference type="ChEBI" id="CHEBI:15377"/>
        <dbReference type="ChEBI" id="CHEBI:15378"/>
        <dbReference type="ChEBI" id="CHEBI:17359"/>
        <dbReference type="ChEBI" id="CHEBI:57392"/>
        <dbReference type="ChEBI" id="CHEBI:78349"/>
        <dbReference type="EC" id="3.13.1.4"/>
    </reaction>
    <physiologicalReaction direction="left-to-right" evidence="5">
        <dbReference type="Rhea" id="RHEA:41625"/>
    </physiologicalReaction>
</comment>
<evidence type="ECO:0000256" key="2">
    <source>
        <dbReference type="ARBA" id="ARBA00009347"/>
    </source>
</evidence>
<feature type="domain" description="Acyl-CoA dehydrogenase/oxidase N-terminal" evidence="12">
    <location>
        <begin position="7"/>
        <end position="118"/>
    </location>
</feature>
<evidence type="ECO:0000256" key="3">
    <source>
        <dbReference type="ARBA" id="ARBA00022630"/>
    </source>
</evidence>
<dbReference type="Proteomes" id="UP000187059">
    <property type="component" value="Plasmid pPABY4"/>
</dbReference>
<dbReference type="InterPro" id="IPR009075">
    <property type="entry name" value="AcylCo_DH/oxidase_C"/>
</dbReference>